<feature type="region of interest" description="Disordered" evidence="1">
    <location>
        <begin position="1"/>
        <end position="22"/>
    </location>
</feature>
<evidence type="ECO:0000256" key="1">
    <source>
        <dbReference type="SAM" id="MobiDB-lite"/>
    </source>
</evidence>
<dbReference type="AlphaFoldDB" id="A0A9D9DJP1"/>
<evidence type="ECO:0000313" key="2">
    <source>
        <dbReference type="EMBL" id="MBO8427390.1"/>
    </source>
</evidence>
<proteinExistence type="predicted"/>
<protein>
    <submittedName>
        <fullName evidence="2">Uncharacterized protein</fullName>
    </submittedName>
</protein>
<reference evidence="2" key="1">
    <citation type="submission" date="2020-10" db="EMBL/GenBank/DDBJ databases">
        <authorList>
            <person name="Gilroy R."/>
        </authorList>
    </citation>
    <scope>NUCLEOTIDE SEQUENCE</scope>
    <source>
        <strain evidence="2">11159</strain>
    </source>
</reference>
<reference evidence="2" key="2">
    <citation type="journal article" date="2021" name="PeerJ">
        <title>Extensive microbial diversity within the chicken gut microbiome revealed by metagenomics and culture.</title>
        <authorList>
            <person name="Gilroy R."/>
            <person name="Ravi A."/>
            <person name="Getino M."/>
            <person name="Pursley I."/>
            <person name="Horton D.L."/>
            <person name="Alikhan N.F."/>
            <person name="Baker D."/>
            <person name="Gharbi K."/>
            <person name="Hall N."/>
            <person name="Watson M."/>
            <person name="Adriaenssens E.M."/>
            <person name="Foster-Nyarko E."/>
            <person name="Jarju S."/>
            <person name="Secka A."/>
            <person name="Antonio M."/>
            <person name="Oren A."/>
            <person name="Chaudhuri R.R."/>
            <person name="La Ragione R."/>
            <person name="Hildebrand F."/>
            <person name="Pallen M.J."/>
        </authorList>
    </citation>
    <scope>NUCLEOTIDE SEQUENCE</scope>
    <source>
        <strain evidence="2">11159</strain>
    </source>
</reference>
<gene>
    <name evidence="2" type="ORF">IAC58_02375</name>
</gene>
<sequence length="46" mass="5157">MISQKCSRCGQVSSSTYGQERHSYKYPGYGPSNLEVCSVCGYSHYK</sequence>
<accession>A0A9D9DJP1</accession>
<feature type="compositionally biased region" description="Polar residues" evidence="1">
    <location>
        <begin position="1"/>
        <end position="18"/>
    </location>
</feature>
<dbReference type="EMBL" id="JADIMY010000050">
    <property type="protein sequence ID" value="MBO8427390.1"/>
    <property type="molecule type" value="Genomic_DNA"/>
</dbReference>
<organism evidence="2 3">
    <name type="scientific">Candidatus Onthovivens merdipullorum</name>
    <dbReference type="NCBI Taxonomy" id="2840889"/>
    <lineage>
        <taxon>Bacteria</taxon>
        <taxon>Bacillati</taxon>
        <taxon>Bacillota</taxon>
        <taxon>Bacilli</taxon>
        <taxon>Bacillales</taxon>
        <taxon>Candidatus Onthovivens</taxon>
    </lineage>
</organism>
<comment type="caution">
    <text evidence="2">The sequence shown here is derived from an EMBL/GenBank/DDBJ whole genome shotgun (WGS) entry which is preliminary data.</text>
</comment>
<dbReference type="Proteomes" id="UP000823613">
    <property type="component" value="Unassembled WGS sequence"/>
</dbReference>
<evidence type="ECO:0000313" key="3">
    <source>
        <dbReference type="Proteomes" id="UP000823613"/>
    </source>
</evidence>
<name>A0A9D9DJP1_9BACL</name>